<dbReference type="OrthoDB" id="3291337at2"/>
<dbReference type="InterPro" id="IPR017938">
    <property type="entry name" value="Riboflavin_synthase-like_b-brl"/>
</dbReference>
<sequence>MAIPCSPAQVERVTRLTPHMIRITFRTIGAWRWNTDGSGDEHIDIALPHPGETEADLTVFNLPEYGPGWKGEEPPWRHYTVRAVYDQGRLFDIDFAIHGDGIASTWAERAEPGHVIGAFHGGGSYYRPPADATFHLLVADATGLPALGRIIEEMPTATRALAIIEVPERADIQAITSAASVEYRWLTGTGNGRGPSALPAAVAEFTPPGEPWYAWAACEAASSRSIRSDLRKRLSSPRNRHHVIGYWAESKTGNRPAEMER</sequence>
<dbReference type="InterPro" id="IPR013113">
    <property type="entry name" value="SIP_FAD-bd"/>
</dbReference>
<dbReference type="InterPro" id="IPR039374">
    <property type="entry name" value="SIP_fam"/>
</dbReference>
<protein>
    <submittedName>
        <fullName evidence="2">NADPH-dependent ferric siderophore reductase, contains FAD-binding and SIP domains</fullName>
    </submittedName>
</protein>
<name>A0A1H1S115_9CORY</name>
<feature type="domain" description="FAD-binding FR-type" evidence="1">
    <location>
        <begin position="3"/>
        <end position="129"/>
    </location>
</feature>
<dbReference type="PANTHER" id="PTHR30157">
    <property type="entry name" value="FERRIC REDUCTASE, NADPH-DEPENDENT"/>
    <property type="match status" value="1"/>
</dbReference>
<organism evidence="2 3">
    <name type="scientific">Corynebacterium timonense</name>
    <dbReference type="NCBI Taxonomy" id="441500"/>
    <lineage>
        <taxon>Bacteria</taxon>
        <taxon>Bacillati</taxon>
        <taxon>Actinomycetota</taxon>
        <taxon>Actinomycetes</taxon>
        <taxon>Mycobacteriales</taxon>
        <taxon>Corynebacteriaceae</taxon>
        <taxon>Corynebacterium</taxon>
    </lineage>
</organism>
<keyword evidence="3" id="KW-1185">Reference proteome</keyword>
<dbReference type="InterPro" id="IPR017927">
    <property type="entry name" value="FAD-bd_FR_type"/>
</dbReference>
<dbReference type="Pfam" id="PF04954">
    <property type="entry name" value="SIP"/>
    <property type="match status" value="1"/>
</dbReference>
<reference evidence="2 3" key="1">
    <citation type="submission" date="2016-10" db="EMBL/GenBank/DDBJ databases">
        <authorList>
            <person name="de Groot N.N."/>
        </authorList>
    </citation>
    <scope>NUCLEOTIDE SEQUENCE [LARGE SCALE GENOMIC DNA]</scope>
    <source>
        <strain evidence="2 3">DSM 45434</strain>
    </source>
</reference>
<dbReference type="InterPro" id="IPR039261">
    <property type="entry name" value="FNR_nucleotide-bd"/>
</dbReference>
<dbReference type="Gene3D" id="2.40.30.10">
    <property type="entry name" value="Translation factors"/>
    <property type="match status" value="1"/>
</dbReference>
<dbReference type="SUPFAM" id="SSF63380">
    <property type="entry name" value="Riboflavin synthase domain-like"/>
    <property type="match status" value="1"/>
</dbReference>
<evidence type="ECO:0000313" key="3">
    <source>
        <dbReference type="Proteomes" id="UP000182237"/>
    </source>
</evidence>
<dbReference type="GO" id="GO:0016491">
    <property type="term" value="F:oxidoreductase activity"/>
    <property type="evidence" value="ECO:0007669"/>
    <property type="project" value="InterPro"/>
</dbReference>
<dbReference type="CDD" id="cd06193">
    <property type="entry name" value="siderophore_interacting"/>
    <property type="match status" value="1"/>
</dbReference>
<dbReference type="RefSeq" id="WP_019194386.1">
    <property type="nucleotide sequence ID" value="NZ_LT629765.1"/>
</dbReference>
<evidence type="ECO:0000259" key="1">
    <source>
        <dbReference type="PROSITE" id="PS51384"/>
    </source>
</evidence>
<dbReference type="PANTHER" id="PTHR30157:SF0">
    <property type="entry name" value="NADPH-DEPENDENT FERRIC-CHELATE REDUCTASE"/>
    <property type="match status" value="1"/>
</dbReference>
<gene>
    <name evidence="2" type="ORF">SAMN04488539_1617</name>
</gene>
<dbReference type="AlphaFoldDB" id="A0A1H1S115"/>
<accession>A0A1H1S115</accession>
<dbReference type="EMBL" id="LT629765">
    <property type="protein sequence ID" value="SDS40909.1"/>
    <property type="molecule type" value="Genomic_DNA"/>
</dbReference>
<dbReference type="Proteomes" id="UP000182237">
    <property type="component" value="Chromosome I"/>
</dbReference>
<dbReference type="PROSITE" id="PS51384">
    <property type="entry name" value="FAD_FR"/>
    <property type="match status" value="1"/>
</dbReference>
<dbReference type="eggNOG" id="COG2375">
    <property type="taxonomic scope" value="Bacteria"/>
</dbReference>
<dbReference type="InterPro" id="IPR007037">
    <property type="entry name" value="SIP_rossman_dom"/>
</dbReference>
<dbReference type="STRING" id="1203190.GCA_000312345_01578"/>
<dbReference type="Pfam" id="PF08021">
    <property type="entry name" value="FAD_binding_9"/>
    <property type="match status" value="1"/>
</dbReference>
<dbReference type="Gene3D" id="3.40.50.80">
    <property type="entry name" value="Nucleotide-binding domain of ferredoxin-NADP reductase (FNR) module"/>
    <property type="match status" value="1"/>
</dbReference>
<evidence type="ECO:0000313" key="2">
    <source>
        <dbReference type="EMBL" id="SDS40909.1"/>
    </source>
</evidence>
<proteinExistence type="predicted"/>